<dbReference type="PANTHER" id="PTHR15394:SF3">
    <property type="entry name" value="SERINE HYDROLASE RBBP9"/>
    <property type="match status" value="1"/>
</dbReference>
<dbReference type="PANTHER" id="PTHR15394">
    <property type="entry name" value="SERINE HYDROLASE RBBP9"/>
    <property type="match status" value="1"/>
</dbReference>
<name>A0A6S4GSI0_9BACT</name>
<dbReference type="KEGG" id="sox:TM7x_02690"/>
<proteinExistence type="predicted"/>
<dbReference type="Gene3D" id="3.40.50.1820">
    <property type="entry name" value="alpha/beta hydrolase"/>
    <property type="match status" value="1"/>
</dbReference>
<protein>
    <recommendedName>
        <fullName evidence="3">Esterase</fullName>
    </recommendedName>
</protein>
<dbReference type="Pfam" id="PF06821">
    <property type="entry name" value="Ser_hydrolase"/>
    <property type="match status" value="1"/>
</dbReference>
<dbReference type="GO" id="GO:0016787">
    <property type="term" value="F:hydrolase activity"/>
    <property type="evidence" value="ECO:0007669"/>
    <property type="project" value="InterPro"/>
</dbReference>
<evidence type="ECO:0000313" key="2">
    <source>
        <dbReference type="Proteomes" id="UP000030902"/>
    </source>
</evidence>
<organism evidence="1 2">
    <name type="scientific">Candidatus Nanosynbacter lyticus</name>
    <dbReference type="NCBI Taxonomy" id="2093824"/>
    <lineage>
        <taxon>Bacteria</taxon>
        <taxon>Candidatus Saccharimonadota</taxon>
        <taxon>Candidatus Saccharimonadia</taxon>
        <taxon>Candidatus Nanosynbacterales</taxon>
        <taxon>Candidatus Nanosynbacteraceae</taxon>
        <taxon>Candidatus Nanosynbacter</taxon>
    </lineage>
</organism>
<accession>A0A6S4GSI0</accession>
<reference evidence="1 2" key="1">
    <citation type="journal article" date="2015" name="Proc. Natl. Acad. Sci. U.S.A.">
        <title>Cultivation of a human-associated TM7 phylotype reveals a reduced genome and epibiotic parasitic lifestyle.</title>
        <authorList>
            <person name="He X."/>
            <person name="McLean J.S."/>
            <person name="Edlund A."/>
            <person name="Yooseph S."/>
            <person name="Hall A.P."/>
            <person name="Liu S.Y."/>
            <person name="Dorrestein P.C."/>
            <person name="Esquenazi E."/>
            <person name="Hunter R.C."/>
            <person name="Cheng G."/>
            <person name="Nelson K.E."/>
            <person name="Lux R."/>
            <person name="Shi W."/>
        </authorList>
    </citation>
    <scope>NUCLEOTIDE SEQUENCE [LARGE SCALE GENOMIC DNA]</scope>
    <source>
        <strain evidence="1 2">TM7x</strain>
    </source>
</reference>
<dbReference type="EMBL" id="CP007496">
    <property type="protein sequence ID" value="AJA06872.1"/>
    <property type="molecule type" value="Genomic_DNA"/>
</dbReference>
<dbReference type="InterPro" id="IPR010662">
    <property type="entry name" value="RBBP9/YdeN"/>
</dbReference>
<dbReference type="Proteomes" id="UP000030902">
    <property type="component" value="Chromosome"/>
</dbReference>
<sequence>MKQIVIIHGGSSFNSYENYLNHLKSSQLHYERLLWSQKWRDWLAQEIVDTDVLLPDFPNKQNASYAEWKIYFEKLLPLLGDDVQLVGYSLGAMFLAKYLHESPLSSPVRRLVLVSPCYDDESVEDLGSFRVTSAAGLEKSAKEVHLFHSKDDPVVPFTELAKFQRDLPTAKLHIFEDRNHFFQPTFPELKELLEQK</sequence>
<dbReference type="SUPFAM" id="SSF53474">
    <property type="entry name" value="alpha/beta-Hydrolases"/>
    <property type="match status" value="1"/>
</dbReference>
<dbReference type="AlphaFoldDB" id="A0A6S4GSI0"/>
<evidence type="ECO:0008006" key="3">
    <source>
        <dbReference type="Google" id="ProtNLM"/>
    </source>
</evidence>
<keyword evidence="2" id="KW-1185">Reference proteome</keyword>
<dbReference type="InterPro" id="IPR029058">
    <property type="entry name" value="AB_hydrolase_fold"/>
</dbReference>
<dbReference type="RefSeq" id="WP_052198841.1">
    <property type="nucleotide sequence ID" value="NZ_CP007496.1"/>
</dbReference>
<gene>
    <name evidence="1" type="ORF">TM7x_02690</name>
</gene>
<evidence type="ECO:0000313" key="1">
    <source>
        <dbReference type="EMBL" id="AJA06872.1"/>
    </source>
</evidence>